<protein>
    <submittedName>
        <fullName evidence="2">Cupin domain-containing protein</fullName>
    </submittedName>
</protein>
<evidence type="ECO:0000313" key="2">
    <source>
        <dbReference type="EMBL" id="QNP40771.1"/>
    </source>
</evidence>
<dbReference type="RefSeq" id="WP_187712210.1">
    <property type="nucleotide sequence ID" value="NZ_CP060820.1"/>
</dbReference>
<dbReference type="KEGG" id="lsx:H8B22_00430"/>
<keyword evidence="1" id="KW-0732">Signal</keyword>
<dbReference type="InterPro" id="IPR011051">
    <property type="entry name" value="RmlC_Cupin_sf"/>
</dbReference>
<name>A0A7H0FXK5_9GAMM</name>
<dbReference type="AlphaFoldDB" id="A0A7H0FXK5"/>
<evidence type="ECO:0000313" key="3">
    <source>
        <dbReference type="Proteomes" id="UP000516018"/>
    </source>
</evidence>
<dbReference type="CDD" id="cd06989">
    <property type="entry name" value="cupin_DRT102"/>
    <property type="match status" value="1"/>
</dbReference>
<dbReference type="Gene3D" id="2.60.120.10">
    <property type="entry name" value="Jelly Rolls"/>
    <property type="match status" value="1"/>
</dbReference>
<proteinExistence type="predicted"/>
<accession>A0A7H0FXK5</accession>
<organism evidence="2 3">
    <name type="scientific">Agrilutibacter terrestris</name>
    <dbReference type="NCBI Taxonomy" id="2865112"/>
    <lineage>
        <taxon>Bacteria</taxon>
        <taxon>Pseudomonadati</taxon>
        <taxon>Pseudomonadota</taxon>
        <taxon>Gammaproteobacteria</taxon>
        <taxon>Lysobacterales</taxon>
        <taxon>Lysobacteraceae</taxon>
        <taxon>Agrilutibacter</taxon>
    </lineage>
</organism>
<reference evidence="2 3" key="1">
    <citation type="submission" date="2020-08" db="EMBL/GenBank/DDBJ databases">
        <title>Lysobacter sp. II4 sp. nov., isolated from soil.</title>
        <authorList>
            <person name="Woo C.Y."/>
            <person name="Kim J."/>
        </authorList>
    </citation>
    <scope>NUCLEOTIDE SEQUENCE [LARGE SCALE GENOMIC DNA]</scope>
    <source>
        <strain evidence="2 3">II4</strain>
    </source>
</reference>
<dbReference type="EMBL" id="CP060820">
    <property type="protein sequence ID" value="QNP40771.1"/>
    <property type="molecule type" value="Genomic_DNA"/>
</dbReference>
<evidence type="ECO:0000256" key="1">
    <source>
        <dbReference type="SAM" id="SignalP"/>
    </source>
</evidence>
<gene>
    <name evidence="2" type="ORF">H8B22_00430</name>
</gene>
<dbReference type="Proteomes" id="UP000516018">
    <property type="component" value="Chromosome"/>
</dbReference>
<dbReference type="InterPro" id="IPR014710">
    <property type="entry name" value="RmlC-like_jellyroll"/>
</dbReference>
<keyword evidence="3" id="KW-1185">Reference proteome</keyword>
<dbReference type="SUPFAM" id="SSF51182">
    <property type="entry name" value="RmlC-like cupins"/>
    <property type="match status" value="1"/>
</dbReference>
<sequence length="159" mass="16351">MSARILPAIVVSVAFCSAAITAAATNDPSGAARLTPQEYAQLAPTSASAGTSGVAGLETRVLKGKPSGKGLYTILLTVPAHTRIAAHDHPDDRVATVISGTWYFGYGTKFDEHALKALPPGSFYTEPPGEAHFARTGDTAVVLQITGVGPTGTTYVKAP</sequence>
<feature type="chain" id="PRO_5028934411" evidence="1">
    <location>
        <begin position="23"/>
        <end position="159"/>
    </location>
</feature>
<feature type="signal peptide" evidence="1">
    <location>
        <begin position="1"/>
        <end position="22"/>
    </location>
</feature>